<protein>
    <submittedName>
        <fullName evidence="2">Uncharacterized protein</fullName>
    </submittedName>
</protein>
<name>A0AAD9P4S1_RIDPI</name>
<dbReference type="Proteomes" id="UP001209878">
    <property type="component" value="Unassembled WGS sequence"/>
</dbReference>
<dbReference type="EMBL" id="JAODUO010000143">
    <property type="protein sequence ID" value="KAK2188110.1"/>
    <property type="molecule type" value="Genomic_DNA"/>
</dbReference>
<feature type="region of interest" description="Disordered" evidence="1">
    <location>
        <begin position="41"/>
        <end position="88"/>
    </location>
</feature>
<comment type="caution">
    <text evidence="2">The sequence shown here is derived from an EMBL/GenBank/DDBJ whole genome shotgun (WGS) entry which is preliminary data.</text>
</comment>
<evidence type="ECO:0000256" key="1">
    <source>
        <dbReference type="SAM" id="MobiDB-lite"/>
    </source>
</evidence>
<dbReference type="AlphaFoldDB" id="A0AAD9P4S1"/>
<keyword evidence="3" id="KW-1185">Reference proteome</keyword>
<evidence type="ECO:0000313" key="2">
    <source>
        <dbReference type="EMBL" id="KAK2188110.1"/>
    </source>
</evidence>
<reference evidence="2" key="1">
    <citation type="journal article" date="2023" name="Mol. Biol. Evol.">
        <title>Third-Generation Sequencing Reveals the Adaptive Role of the Epigenome in Three Deep-Sea Polychaetes.</title>
        <authorList>
            <person name="Perez M."/>
            <person name="Aroh O."/>
            <person name="Sun Y."/>
            <person name="Lan Y."/>
            <person name="Juniper S.K."/>
            <person name="Young C.R."/>
            <person name="Angers B."/>
            <person name="Qian P.Y."/>
        </authorList>
    </citation>
    <scope>NUCLEOTIDE SEQUENCE</scope>
    <source>
        <strain evidence="2">R07B-5</strain>
    </source>
</reference>
<organism evidence="2 3">
    <name type="scientific">Ridgeia piscesae</name>
    <name type="common">Tubeworm</name>
    <dbReference type="NCBI Taxonomy" id="27915"/>
    <lineage>
        <taxon>Eukaryota</taxon>
        <taxon>Metazoa</taxon>
        <taxon>Spiralia</taxon>
        <taxon>Lophotrochozoa</taxon>
        <taxon>Annelida</taxon>
        <taxon>Polychaeta</taxon>
        <taxon>Sedentaria</taxon>
        <taxon>Canalipalpata</taxon>
        <taxon>Sabellida</taxon>
        <taxon>Siboglinidae</taxon>
        <taxon>Ridgeia</taxon>
    </lineage>
</organism>
<proteinExistence type="predicted"/>
<evidence type="ECO:0000313" key="3">
    <source>
        <dbReference type="Proteomes" id="UP001209878"/>
    </source>
</evidence>
<sequence length="107" mass="11882">MEGFVNQIFQVEDEDGDQQQSVNDKKCDSAPDTIEVTFAPTQSVAAPREHTSEPELETEMETELAETEGDQLETSGEKADGGKMRPQLDLGLCQVPDGRFPRSQVFY</sequence>
<feature type="region of interest" description="Disordered" evidence="1">
    <location>
        <begin position="1"/>
        <end position="28"/>
    </location>
</feature>
<accession>A0AAD9P4S1</accession>
<gene>
    <name evidence="2" type="ORF">NP493_141g02043</name>
</gene>
<feature type="compositionally biased region" description="Acidic residues" evidence="1">
    <location>
        <begin position="54"/>
        <end position="71"/>
    </location>
</feature>